<dbReference type="PROSITE" id="PS51257">
    <property type="entry name" value="PROKAR_LIPOPROTEIN"/>
    <property type="match status" value="1"/>
</dbReference>
<sequence length="205" mass="21647">MKTPIKIYLTAAAFITASAFMGCSNSKTNNASYEADTANKAAIAHKDTTADGLKADTAKKKLDDKASKFLVKGCEANMYVIELGEMAGTHATNADVKAFGVQIATTHKALNTDILKQAFNASFKLPGGIDTDHAKKLKDLDKKKGADFDKAFLSTATDAIKKTADDYGDAHLNLPPSSTKDLANAAMGKLVTELNNAATLQGSIK</sequence>
<keyword evidence="1" id="KW-0732">Signal</keyword>
<reference evidence="3 4" key="1">
    <citation type="submission" date="2018-04" db="EMBL/GenBank/DDBJ databases">
        <title>Genomic Encyclopedia of Archaeal and Bacterial Type Strains, Phase II (KMG-II): from individual species to whole genera.</title>
        <authorList>
            <person name="Goeker M."/>
        </authorList>
    </citation>
    <scope>NUCLEOTIDE SEQUENCE [LARGE SCALE GENOMIC DNA]</scope>
    <source>
        <strain evidence="3 4">DSM 26809</strain>
    </source>
</reference>
<dbReference type="EMBL" id="QAOQ01000006">
    <property type="protein sequence ID" value="PTQ95009.1"/>
    <property type="molecule type" value="Genomic_DNA"/>
</dbReference>
<evidence type="ECO:0000313" key="4">
    <source>
        <dbReference type="Proteomes" id="UP000244168"/>
    </source>
</evidence>
<dbReference type="AlphaFoldDB" id="A0A2T5J7C5"/>
<keyword evidence="4" id="KW-1185">Reference proteome</keyword>
<dbReference type="InterPro" id="IPR025419">
    <property type="entry name" value="DUF4142"/>
</dbReference>
<protein>
    <submittedName>
        <fullName evidence="3">Putative outer membrane protein</fullName>
    </submittedName>
</protein>
<dbReference type="Pfam" id="PF13628">
    <property type="entry name" value="DUF4142"/>
    <property type="match status" value="1"/>
</dbReference>
<feature type="signal peptide" evidence="1">
    <location>
        <begin position="1"/>
        <end position="21"/>
    </location>
</feature>
<feature type="chain" id="PRO_5015495505" evidence="1">
    <location>
        <begin position="22"/>
        <end position="205"/>
    </location>
</feature>
<name>A0A2T5J7C5_9SPHI</name>
<evidence type="ECO:0000259" key="2">
    <source>
        <dbReference type="Pfam" id="PF13628"/>
    </source>
</evidence>
<dbReference type="Proteomes" id="UP000244168">
    <property type="component" value="Unassembled WGS sequence"/>
</dbReference>
<evidence type="ECO:0000256" key="1">
    <source>
        <dbReference type="SAM" id="SignalP"/>
    </source>
</evidence>
<accession>A0A2T5J7C5</accession>
<dbReference type="RefSeq" id="WP_107829847.1">
    <property type="nucleotide sequence ID" value="NZ_CP160205.1"/>
</dbReference>
<comment type="caution">
    <text evidence="3">The sequence shown here is derived from an EMBL/GenBank/DDBJ whole genome shotgun (WGS) entry which is preliminary data.</text>
</comment>
<gene>
    <name evidence="3" type="ORF">C8P68_106224</name>
</gene>
<evidence type="ECO:0000313" key="3">
    <source>
        <dbReference type="EMBL" id="PTQ95009.1"/>
    </source>
</evidence>
<organism evidence="3 4">
    <name type="scientific">Mucilaginibacter yixingensis</name>
    <dbReference type="NCBI Taxonomy" id="1295612"/>
    <lineage>
        <taxon>Bacteria</taxon>
        <taxon>Pseudomonadati</taxon>
        <taxon>Bacteroidota</taxon>
        <taxon>Sphingobacteriia</taxon>
        <taxon>Sphingobacteriales</taxon>
        <taxon>Sphingobacteriaceae</taxon>
        <taxon>Mucilaginibacter</taxon>
    </lineage>
</organism>
<feature type="domain" description="DUF4142" evidence="2">
    <location>
        <begin position="66"/>
        <end position="200"/>
    </location>
</feature>
<proteinExistence type="predicted"/>